<dbReference type="AlphaFoldDB" id="Q3SKS6"/>
<reference evidence="1 2" key="1">
    <citation type="journal article" date="2006" name="J. Bacteriol.">
        <title>The genome sequence of the obligately chemolithoautotrophic, facultatively anaerobic bacterium Thiobacillus denitrificans.</title>
        <authorList>
            <person name="Beller H.R."/>
            <person name="Chain P.S."/>
            <person name="Letain T.E."/>
            <person name="Chakicherla A."/>
            <person name="Larimer F.W."/>
            <person name="Richardson P.M."/>
            <person name="Coleman M.A."/>
            <person name="Wood A.P."/>
            <person name="Kelly D.P."/>
        </authorList>
    </citation>
    <scope>NUCLEOTIDE SEQUENCE [LARGE SCALE GENOMIC DNA]</scope>
    <source>
        <strain evidence="1 2">ATCC 25259</strain>
    </source>
</reference>
<dbReference type="eggNOG" id="ENOG5031015">
    <property type="taxonomic scope" value="Bacteria"/>
</dbReference>
<dbReference type="EMBL" id="CP000116">
    <property type="protein sequence ID" value="AAZ96699.1"/>
    <property type="molecule type" value="Genomic_DNA"/>
</dbReference>
<organism evidence="1 2">
    <name type="scientific">Thiobacillus denitrificans (strain ATCC 25259 / T1)</name>
    <dbReference type="NCBI Taxonomy" id="292415"/>
    <lineage>
        <taxon>Bacteria</taxon>
        <taxon>Pseudomonadati</taxon>
        <taxon>Pseudomonadota</taxon>
        <taxon>Betaproteobacteria</taxon>
        <taxon>Nitrosomonadales</taxon>
        <taxon>Thiobacillaceae</taxon>
        <taxon>Thiobacillus</taxon>
    </lineage>
</organism>
<proteinExistence type="predicted"/>
<evidence type="ECO:0000313" key="2">
    <source>
        <dbReference type="Proteomes" id="UP000008291"/>
    </source>
</evidence>
<gene>
    <name evidence="1" type="ordered locus">Tbd_0746</name>
</gene>
<dbReference type="KEGG" id="tbd:Tbd_0746"/>
<sequence length="504" mass="56204">MTAIFEMLGAITRRRKAEGGSPFASPKATERWLKHLHADSDYDAHHLLVEGLERFNAENAAPSVARLDSLSRLEDAGLPLQSRIVEQYVRNQATFRLARQALWRESWMFWSLLAEAWLGLLKEAYRRAASEELKAQRPAIAARALRYAGLVMRWEYHQARTPAESAWRRLHKIYRLVERDGYARHVLTLAGHGTSCVREYTLTVLMGLVNPLGYRAQEIEAIARILEAYPSLPLPSPVAIDGVHTHRVDLSLGEGAAVLDKDGVPGRRLRYFALAPLVRHLKAFDAGSGPEADGMHALTCQAASLIERGGVRRSRQRTQRFGRVWVAAGMERVLSALAHADPAPARPALEPWMLRDESCEGMGFALGEPAALPHGRLVAVTWDPGENVWQLLAVRWSRDEGGQHLIGTERLSRHPKRVQVYFEADVADVPSEQVSAVFLPMAPSEGGSSHLLLPRTHYRLGAAMMLREGEAVYRLRLGEVQESHEDWLRVGMDVVGREQLAAAA</sequence>
<dbReference type="Proteomes" id="UP000008291">
    <property type="component" value="Chromosome"/>
</dbReference>
<dbReference type="HOGENOM" id="CLU_037739_0_0_4"/>
<protein>
    <submittedName>
        <fullName evidence="1">Uncharacterized protein</fullName>
    </submittedName>
</protein>
<evidence type="ECO:0000313" key="1">
    <source>
        <dbReference type="EMBL" id="AAZ96699.1"/>
    </source>
</evidence>
<keyword evidence="2" id="KW-1185">Reference proteome</keyword>
<accession>Q3SKS6</accession>
<dbReference type="RefSeq" id="WP_011311258.1">
    <property type="nucleotide sequence ID" value="NC_007404.1"/>
</dbReference>
<name>Q3SKS6_THIDA</name>